<evidence type="ECO:0000313" key="3">
    <source>
        <dbReference type="EnsemblFungi" id="PTTG_08140-t43_1-p1"/>
    </source>
</evidence>
<accession>A0A0C4F4V0</accession>
<organism evidence="2">
    <name type="scientific">Puccinia triticina (isolate 1-1 / race 1 (BBBD))</name>
    <name type="common">Brown leaf rust fungus</name>
    <dbReference type="NCBI Taxonomy" id="630390"/>
    <lineage>
        <taxon>Eukaryota</taxon>
        <taxon>Fungi</taxon>
        <taxon>Dikarya</taxon>
        <taxon>Basidiomycota</taxon>
        <taxon>Pucciniomycotina</taxon>
        <taxon>Pucciniomycetes</taxon>
        <taxon>Pucciniales</taxon>
        <taxon>Pucciniaceae</taxon>
        <taxon>Puccinia</taxon>
    </lineage>
</organism>
<dbReference type="Proteomes" id="UP000005240">
    <property type="component" value="Unassembled WGS sequence"/>
</dbReference>
<feature type="compositionally biased region" description="Polar residues" evidence="1">
    <location>
        <begin position="14"/>
        <end position="37"/>
    </location>
</feature>
<dbReference type="EnsemblFungi" id="PTTG_08140-t43_1">
    <property type="protein sequence ID" value="PTTG_08140-t43_1-p1"/>
    <property type="gene ID" value="PTTG_08140"/>
</dbReference>
<reference evidence="3" key="4">
    <citation type="submission" date="2025-05" db="UniProtKB">
        <authorList>
            <consortium name="EnsemblFungi"/>
        </authorList>
    </citation>
    <scope>IDENTIFICATION</scope>
    <source>
        <strain evidence="3">isolate 1-1 / race 1 (BBBD)</strain>
    </source>
</reference>
<gene>
    <name evidence="2" type="ORF">PTTG_08140</name>
</gene>
<proteinExistence type="predicted"/>
<dbReference type="OMA" id="HQCNATD"/>
<dbReference type="EMBL" id="ADAS02000116">
    <property type="protein sequence ID" value="OAV89844.1"/>
    <property type="molecule type" value="Genomic_DNA"/>
</dbReference>
<evidence type="ECO:0000313" key="2">
    <source>
        <dbReference type="EMBL" id="OAV89844.1"/>
    </source>
</evidence>
<reference evidence="3 4" key="3">
    <citation type="journal article" date="2017" name="G3 (Bethesda)">
        <title>Comparative analysis highlights variable genome content of wheat rusts and divergence of the mating loci.</title>
        <authorList>
            <person name="Cuomo C.A."/>
            <person name="Bakkeren G."/>
            <person name="Khalil H.B."/>
            <person name="Panwar V."/>
            <person name="Joly D."/>
            <person name="Linning R."/>
            <person name="Sakthikumar S."/>
            <person name="Song X."/>
            <person name="Adiconis X."/>
            <person name="Fan L."/>
            <person name="Goldberg J.M."/>
            <person name="Levin J.Z."/>
            <person name="Young S."/>
            <person name="Zeng Q."/>
            <person name="Anikster Y."/>
            <person name="Bruce M."/>
            <person name="Wang M."/>
            <person name="Yin C."/>
            <person name="McCallum B."/>
            <person name="Szabo L.J."/>
            <person name="Hulbert S."/>
            <person name="Chen X."/>
            <person name="Fellers J.P."/>
        </authorList>
    </citation>
    <scope>NUCLEOTIDE SEQUENCE</scope>
    <source>
        <strain evidence="3">isolate 1-1 / race 1 (BBBD)</strain>
        <strain evidence="4">Isolate 1-1 / race 1 (BBBD)</strain>
    </source>
</reference>
<feature type="compositionally biased region" description="Low complexity" evidence="1">
    <location>
        <begin position="1"/>
        <end position="13"/>
    </location>
</feature>
<evidence type="ECO:0000313" key="4">
    <source>
        <dbReference type="Proteomes" id="UP000005240"/>
    </source>
</evidence>
<feature type="region of interest" description="Disordered" evidence="1">
    <location>
        <begin position="123"/>
        <end position="157"/>
    </location>
</feature>
<name>A0A0C4F4V0_PUCT1</name>
<dbReference type="VEuPathDB" id="FungiDB:PTTG_08140"/>
<feature type="compositionally biased region" description="Polar residues" evidence="1">
    <location>
        <begin position="123"/>
        <end position="132"/>
    </location>
</feature>
<keyword evidence="4" id="KW-1185">Reference proteome</keyword>
<dbReference type="OrthoDB" id="2500653at2759"/>
<sequence length="157" mass="17429">MSESPSEHSSNGSILSESTQPSSIRDSSDGGQSSPVSEISELSCKEIQALKQYSHSVQNFTYQLFENFRLELEAKGRPSPSVNVNDPLNLVKPKSEMGKRDNIAFHSTDLVIDNSEIVHQCNATDAQTNNYSGRRKPSDYPRRKKRPGPDFPEDTGL</sequence>
<reference evidence="2" key="2">
    <citation type="submission" date="2016-05" db="EMBL/GenBank/DDBJ databases">
        <title>Comparative analysis highlights variable genome content of wheat rusts and divergence of the mating loci.</title>
        <authorList>
            <person name="Cuomo C.A."/>
            <person name="Bakkeren G."/>
            <person name="Szabo L."/>
            <person name="Khalil H."/>
            <person name="Joly D."/>
            <person name="Goldberg J."/>
            <person name="Young S."/>
            <person name="Zeng Q."/>
            <person name="Fellers J."/>
        </authorList>
    </citation>
    <scope>NUCLEOTIDE SEQUENCE [LARGE SCALE GENOMIC DNA]</scope>
    <source>
        <strain evidence="2">1-1 BBBD Race 1</strain>
    </source>
</reference>
<evidence type="ECO:0000256" key="1">
    <source>
        <dbReference type="SAM" id="MobiDB-lite"/>
    </source>
</evidence>
<feature type="region of interest" description="Disordered" evidence="1">
    <location>
        <begin position="1"/>
        <end position="40"/>
    </location>
</feature>
<reference evidence="2" key="1">
    <citation type="submission" date="2009-11" db="EMBL/GenBank/DDBJ databases">
        <authorList>
            <consortium name="The Broad Institute Genome Sequencing Platform"/>
            <person name="Ward D."/>
            <person name="Feldgarden M."/>
            <person name="Earl A."/>
            <person name="Young S.K."/>
            <person name="Zeng Q."/>
            <person name="Koehrsen M."/>
            <person name="Alvarado L."/>
            <person name="Berlin A."/>
            <person name="Bochicchio J."/>
            <person name="Borenstein D."/>
            <person name="Chapman S.B."/>
            <person name="Chen Z."/>
            <person name="Engels R."/>
            <person name="Freedman E."/>
            <person name="Gellesch M."/>
            <person name="Goldberg J."/>
            <person name="Griggs A."/>
            <person name="Gujja S."/>
            <person name="Heilman E."/>
            <person name="Heiman D."/>
            <person name="Hepburn T."/>
            <person name="Howarth C."/>
            <person name="Jen D."/>
            <person name="Larson L."/>
            <person name="Lewis B."/>
            <person name="Mehta T."/>
            <person name="Park D."/>
            <person name="Pearson M."/>
            <person name="Roberts A."/>
            <person name="Saif S."/>
            <person name="Shea T."/>
            <person name="Shenoy N."/>
            <person name="Sisk P."/>
            <person name="Stolte C."/>
            <person name="Sykes S."/>
            <person name="Thomson T."/>
            <person name="Walk T."/>
            <person name="White J."/>
            <person name="Yandava C."/>
            <person name="Izard J."/>
            <person name="Baranova O.V."/>
            <person name="Blanton J.M."/>
            <person name="Tanner A.C."/>
            <person name="Dewhirst F.E."/>
            <person name="Haas B."/>
            <person name="Nusbaum C."/>
            <person name="Birren B."/>
        </authorList>
    </citation>
    <scope>NUCLEOTIDE SEQUENCE [LARGE SCALE GENOMIC DNA]</scope>
    <source>
        <strain evidence="2">1-1 BBBD Race 1</strain>
    </source>
</reference>
<protein>
    <submittedName>
        <fullName evidence="2 3">Uncharacterized protein</fullName>
    </submittedName>
</protein>
<dbReference type="AlphaFoldDB" id="A0A0C4F4V0"/>